<feature type="domain" description="DUF6821" evidence="2">
    <location>
        <begin position="8"/>
        <end position="88"/>
    </location>
</feature>
<reference evidence="3 4" key="1">
    <citation type="submission" date="2019-12" db="EMBL/GenBank/DDBJ databases">
        <authorList>
            <person name="Scholz U."/>
            <person name="Mascher M."/>
            <person name="Fiebig A."/>
        </authorList>
    </citation>
    <scope>NUCLEOTIDE SEQUENCE</scope>
</reference>
<dbReference type="EMBL" id="CACRZD030000008">
    <property type="protein sequence ID" value="CAA6663921.1"/>
    <property type="molecule type" value="Genomic_DNA"/>
</dbReference>
<name>A0A7I8J3F1_SPIIN</name>
<evidence type="ECO:0000259" key="2">
    <source>
        <dbReference type="Pfam" id="PF20705"/>
    </source>
</evidence>
<gene>
    <name evidence="3" type="ORF">SI7747_08010310</name>
</gene>
<keyword evidence="1" id="KW-0812">Transmembrane</keyword>
<evidence type="ECO:0000256" key="1">
    <source>
        <dbReference type="SAM" id="Phobius"/>
    </source>
</evidence>
<dbReference type="EMBL" id="LR743595">
    <property type="protein sequence ID" value="CAA2624475.1"/>
    <property type="molecule type" value="Genomic_DNA"/>
</dbReference>
<dbReference type="Pfam" id="PF20705">
    <property type="entry name" value="DUF6821"/>
    <property type="match status" value="1"/>
</dbReference>
<evidence type="ECO:0000313" key="3">
    <source>
        <dbReference type="EMBL" id="CAA2624475.1"/>
    </source>
</evidence>
<feature type="transmembrane region" description="Helical" evidence="1">
    <location>
        <begin position="20"/>
        <end position="36"/>
    </location>
</feature>
<dbReference type="PANTHER" id="PTHR33646">
    <property type="entry name" value="GB|AAF00631.1"/>
    <property type="match status" value="1"/>
</dbReference>
<sequence length="102" mass="11775">MPWWKLPVELLKFCVFRIRPVWSVSIAAALVSLVLLRRRLYKKKPKIKSVPINLSADDKKASQFMVRASRLNEAFSVVKRIPMIRSTLPTMGVTPWPVMALR</sequence>
<dbReference type="Proteomes" id="UP001189122">
    <property type="component" value="Unassembled WGS sequence"/>
</dbReference>
<proteinExistence type="predicted"/>
<protein>
    <recommendedName>
        <fullName evidence="2">DUF6821 domain-containing protein</fullName>
    </recommendedName>
</protein>
<organism evidence="3">
    <name type="scientific">Spirodela intermedia</name>
    <name type="common">Intermediate duckweed</name>
    <dbReference type="NCBI Taxonomy" id="51605"/>
    <lineage>
        <taxon>Eukaryota</taxon>
        <taxon>Viridiplantae</taxon>
        <taxon>Streptophyta</taxon>
        <taxon>Embryophyta</taxon>
        <taxon>Tracheophyta</taxon>
        <taxon>Spermatophyta</taxon>
        <taxon>Magnoliopsida</taxon>
        <taxon>Liliopsida</taxon>
        <taxon>Araceae</taxon>
        <taxon>Lemnoideae</taxon>
        <taxon>Spirodela</taxon>
    </lineage>
</organism>
<keyword evidence="4" id="KW-1185">Reference proteome</keyword>
<keyword evidence="1" id="KW-0472">Membrane</keyword>
<evidence type="ECO:0000313" key="4">
    <source>
        <dbReference type="Proteomes" id="UP001189122"/>
    </source>
</evidence>
<dbReference type="PANTHER" id="PTHR33646:SF6">
    <property type="entry name" value="TRANSMEMBRANE PROTEIN"/>
    <property type="match status" value="1"/>
</dbReference>
<keyword evidence="1" id="KW-1133">Transmembrane helix</keyword>
<dbReference type="AlphaFoldDB" id="A0A7I8J3F1"/>
<dbReference type="InterPro" id="IPR045883">
    <property type="entry name" value="At4g13530-like"/>
</dbReference>
<accession>A0A7I8J3F1</accession>
<dbReference type="InterPro" id="IPR049224">
    <property type="entry name" value="DUF6821"/>
</dbReference>